<feature type="coiled-coil region" evidence="1">
    <location>
        <begin position="852"/>
        <end position="879"/>
    </location>
</feature>
<reference evidence="3 4" key="1">
    <citation type="submission" date="2016-04" db="EMBL/GenBank/DDBJ databases">
        <title>Complete genome sequence of Thermococcus siculi type strain RG-20.</title>
        <authorList>
            <person name="Oger P.M."/>
        </authorList>
    </citation>
    <scope>NUCLEOTIDE SEQUENCE [LARGE SCALE GENOMIC DNA]</scope>
    <source>
        <strain evidence="3 4">RG-20</strain>
    </source>
</reference>
<dbReference type="InterPro" id="IPR011635">
    <property type="entry name" value="CARDB"/>
</dbReference>
<dbReference type="InterPro" id="IPR013783">
    <property type="entry name" value="Ig-like_fold"/>
</dbReference>
<proteinExistence type="predicted"/>
<accession>A0A2Z2MVN1</accession>
<dbReference type="GeneID" id="33317166"/>
<dbReference type="AlphaFoldDB" id="A0A2Z2MVN1"/>
<dbReference type="Proteomes" id="UP000250125">
    <property type="component" value="Chromosome"/>
</dbReference>
<dbReference type="Pfam" id="PF07705">
    <property type="entry name" value="CARDB"/>
    <property type="match status" value="1"/>
</dbReference>
<dbReference type="EMBL" id="CP015103">
    <property type="protein sequence ID" value="ASJ08243.1"/>
    <property type="molecule type" value="Genomic_DNA"/>
</dbReference>
<organism evidence="3 4">
    <name type="scientific">Thermococcus siculi</name>
    <dbReference type="NCBI Taxonomy" id="72803"/>
    <lineage>
        <taxon>Archaea</taxon>
        <taxon>Methanobacteriati</taxon>
        <taxon>Methanobacteriota</taxon>
        <taxon>Thermococci</taxon>
        <taxon>Thermococcales</taxon>
        <taxon>Thermococcaceae</taxon>
        <taxon>Thermococcus</taxon>
    </lineage>
</organism>
<evidence type="ECO:0000313" key="3">
    <source>
        <dbReference type="EMBL" id="ASJ08243.1"/>
    </source>
</evidence>
<keyword evidence="1" id="KW-0175">Coiled coil</keyword>
<evidence type="ECO:0000259" key="2">
    <source>
        <dbReference type="Pfam" id="PF07705"/>
    </source>
</evidence>
<dbReference type="RefSeq" id="WP_088855483.1">
    <property type="nucleotide sequence ID" value="NZ_CP015103.1"/>
</dbReference>
<gene>
    <name evidence="3" type="ORF">A3L11_02970</name>
</gene>
<evidence type="ECO:0000256" key="1">
    <source>
        <dbReference type="SAM" id="Coils"/>
    </source>
</evidence>
<sequence>MKKTATLVLISVLLFSLVPLSSLVSAMYGTKIIDGDLSDWTGSDYISTSPDNGLAGANLKNLYLAWDDQYLYIMITTRNTQSWDVAYGIGIDVDPGTGNGYTGSSDSWGRQINFSNGFAVDYEIYFWWGWNSGMGTDNFNAWTGSGWNYNSISGVGGSFAYTGDTSTGLQTVEIKIPWSALGGRPEKIGVVAWVTGSGGSAVDAVPINSAIDYSDINSEWGDHDTFVNLAVVSVVPKTIDGDLSDWTLNEQFSSGDSGLAGAEIDKMYVSWDNEYLYLAIKTSNTQSWDLAYGIGIDVDPGSGNGYTGGSDPSDAWGRKIGFGGQYAADYEIYFWWSGGDGKILADNFITWTGSGWDYKGIADVGGKFAYTGDASTGLQTVEIAIPWSALGGKRPNFAVISWIAGGGGSSAVDSAPADPAIDYSNIGNEWGDSDVFTTLRVESWFLMADLTTGITGPGVVGLNRNAVYNVTVKNEGSLPAQNASVKVYVNGTLSANWTVDLGPGEEKWFTFTWKPNATGTYTIKAVVDEENAIPEASETNNEYTMDVQVVWVGNIDVDGNPDDWITVDISPNSYIVQNGYFIWRDAVGDQRTEKDPYLPGGKSSHADLTEVGVTKDDRYVYFLFKFADMNNIKIGDNGATFVAVPIDYKDGGADWFAGEMDTRTPLKWDIQMAINLAGNQYTGQTKATAAAGNSKLSLLYFVDPEGNIVSVSGAMVGIDLSKNTIEVRVPVGVFEGAKSFKFQVATGFSYGEGVWNFGNDFANDGISDIVDTLTMESTTIKELADNIPDYYVTIKMDNIIEGASMTTVKLQRLMAFQNAFVMHNRYYGVRHFEKDYARYTELDQQLRNMPLTDDMMERLDELENEVMDLLRLYNEGKELIDSPSYAFGASLKIYRAYTGLKKVVSEMEAMLEKAQSGELEREEYMKELAKNLTKAIDGNLDDWDVEPIAVDDVGYGQDGANLKALYIDYDDQFLYIALTTENKASWRIAYGISLDYKDGGYTTGQDSWARRVNFEKGIDAQLYFFWNGEFFGDQGTSNITSAQITLWENGSWKYEDLKWVGFYNYTGGAENGLQTLEIAIPWKALGGKPEKINIIAYITGQGAGDSAVDSLPLQDAVKDTDPGQEWGDVDTFTEFATVTIE</sequence>
<dbReference type="KEGG" id="tsl:A3L11_02970"/>
<dbReference type="Gene3D" id="2.60.40.1190">
    <property type="match status" value="1"/>
</dbReference>
<name>A0A2Z2MVN1_9EURY</name>
<dbReference type="Gene3D" id="2.60.40.10">
    <property type="entry name" value="Immunoglobulins"/>
    <property type="match status" value="1"/>
</dbReference>
<protein>
    <recommendedName>
        <fullName evidence="2">CARDB domain-containing protein</fullName>
    </recommendedName>
</protein>
<dbReference type="SUPFAM" id="SSF49344">
    <property type="entry name" value="CBD9-like"/>
    <property type="match status" value="4"/>
</dbReference>
<keyword evidence="4" id="KW-1185">Reference proteome</keyword>
<evidence type="ECO:0000313" key="4">
    <source>
        <dbReference type="Proteomes" id="UP000250125"/>
    </source>
</evidence>
<dbReference type="CDD" id="cd00241">
    <property type="entry name" value="DOMON_like"/>
    <property type="match status" value="2"/>
</dbReference>
<dbReference type="OrthoDB" id="92044at2157"/>
<feature type="domain" description="CARDB" evidence="2">
    <location>
        <begin position="448"/>
        <end position="544"/>
    </location>
</feature>